<dbReference type="Proteomes" id="UP000270342">
    <property type="component" value="Unassembled WGS sequence"/>
</dbReference>
<dbReference type="AlphaFoldDB" id="A0A494WZA3"/>
<organism evidence="1 2">
    <name type="scientific">Pararobbsia silviterrae</name>
    <dbReference type="NCBI Taxonomy" id="1792498"/>
    <lineage>
        <taxon>Bacteria</taxon>
        <taxon>Pseudomonadati</taxon>
        <taxon>Pseudomonadota</taxon>
        <taxon>Betaproteobacteria</taxon>
        <taxon>Burkholderiales</taxon>
        <taxon>Burkholderiaceae</taxon>
        <taxon>Pararobbsia</taxon>
    </lineage>
</organism>
<dbReference type="EMBL" id="RBZU01000024">
    <property type="protein sequence ID" value="RKP43797.1"/>
    <property type="molecule type" value="Genomic_DNA"/>
</dbReference>
<reference evidence="1 2" key="1">
    <citation type="submission" date="2018-10" db="EMBL/GenBank/DDBJ databases">
        <title>Robbsia sp. DHC34, isolated from soil.</title>
        <authorList>
            <person name="Gao Z.-H."/>
            <person name="Qiu L.-H."/>
        </authorList>
    </citation>
    <scope>NUCLEOTIDE SEQUENCE [LARGE SCALE GENOMIC DNA]</scope>
    <source>
        <strain evidence="1 2">DHC34</strain>
    </source>
</reference>
<evidence type="ECO:0000313" key="2">
    <source>
        <dbReference type="Proteomes" id="UP000270342"/>
    </source>
</evidence>
<dbReference type="OrthoDB" id="9132606at2"/>
<keyword evidence="2" id="KW-1185">Reference proteome</keyword>
<protein>
    <recommendedName>
        <fullName evidence="3">DUF3168 domain-containing protein</fullName>
    </recommendedName>
</protein>
<evidence type="ECO:0000313" key="1">
    <source>
        <dbReference type="EMBL" id="RKP43797.1"/>
    </source>
</evidence>
<proteinExistence type="predicted"/>
<comment type="caution">
    <text evidence="1">The sequence shown here is derived from an EMBL/GenBank/DDBJ whole genome shotgun (WGS) entry which is preliminary data.</text>
</comment>
<sequence>MTTRRESYVESLMTQLQDDAQLQAIDVQIERSVFDAVSGSEARVLVVHRGRDVPTQDIGVTTRECIVMLTAVVRDTAPDRAADEIFERAHPVVMAFDAPGLLGVTEGPTDEPRAADVEGGVGVITVQYVFQYQTPTASL</sequence>
<name>A0A494WZA3_9BURK</name>
<gene>
    <name evidence="1" type="ORF">D7S86_28425</name>
</gene>
<evidence type="ECO:0008006" key="3">
    <source>
        <dbReference type="Google" id="ProtNLM"/>
    </source>
</evidence>
<accession>A0A494WZA3</accession>